<dbReference type="SUPFAM" id="SSF161219">
    <property type="entry name" value="CHY zinc finger-like"/>
    <property type="match status" value="1"/>
</dbReference>
<dbReference type="OrthoDB" id="411372at2759"/>
<keyword evidence="3" id="KW-0862">Zinc</keyword>
<dbReference type="GeneID" id="37009819"/>
<dbReference type="GO" id="GO:0005758">
    <property type="term" value="C:mitochondrial intermembrane space"/>
    <property type="evidence" value="ECO:0007669"/>
    <property type="project" value="TreeGrafter"/>
</dbReference>
<dbReference type="VEuPathDB" id="FungiDB:CXQ85_004489"/>
<reference evidence="6 7" key="1">
    <citation type="submission" date="2017-12" db="EMBL/GenBank/DDBJ databases">
        <title>Genome Sequence of a Multidrug-Resistant Candida haemulonii Isolate from a Patient with Chronic Leg Ulcers in Israel.</title>
        <authorList>
            <person name="Chow N.A."/>
            <person name="Gade L."/>
            <person name="Batra D."/>
            <person name="Rowe L.A."/>
            <person name="Ben-Ami R."/>
            <person name="Loparev V.N."/>
            <person name="Litvintseva A.P."/>
        </authorList>
    </citation>
    <scope>NUCLEOTIDE SEQUENCE [LARGE SCALE GENOMIC DNA]</scope>
    <source>
        <strain evidence="6 7">B11899</strain>
    </source>
</reference>
<dbReference type="GO" id="GO:0045041">
    <property type="term" value="P:protein import into mitochondrial intermembrane space"/>
    <property type="evidence" value="ECO:0007669"/>
    <property type="project" value="TreeGrafter"/>
</dbReference>
<dbReference type="Proteomes" id="UP000244309">
    <property type="component" value="Unassembled WGS sequence"/>
</dbReference>
<dbReference type="PROSITE" id="PS51266">
    <property type="entry name" value="ZF_CHY"/>
    <property type="match status" value="1"/>
</dbReference>
<sequence length="111" mass="13005">MVTVYGAVVDSATRCVHYHTDVDIIAIKFKCCGRYFPCFQCHNEERGHEVERWNWKDLENEEVVLCGSCKKELTFSEYNDGQAQCKFCSAQFNPKCALHYDLYFDLKKETQ</sequence>
<organism evidence="6 7">
    <name type="scientific">Candidozyma haemuli</name>
    <dbReference type="NCBI Taxonomy" id="45357"/>
    <lineage>
        <taxon>Eukaryota</taxon>
        <taxon>Fungi</taxon>
        <taxon>Dikarya</taxon>
        <taxon>Ascomycota</taxon>
        <taxon>Saccharomycotina</taxon>
        <taxon>Pichiomycetes</taxon>
        <taxon>Metschnikowiaceae</taxon>
        <taxon>Candidozyma</taxon>
    </lineage>
</organism>
<dbReference type="STRING" id="45357.A0A2V1AUJ7"/>
<dbReference type="InterPro" id="IPR008913">
    <property type="entry name" value="Znf_CHY"/>
</dbReference>
<dbReference type="AlphaFoldDB" id="A0A2V1AUJ7"/>
<comment type="caution">
    <text evidence="6">The sequence shown here is derived from an EMBL/GenBank/DDBJ whole genome shotgun (WGS) entry which is preliminary data.</text>
</comment>
<dbReference type="InterPro" id="IPR037274">
    <property type="entry name" value="Znf_CHY_sf"/>
</dbReference>
<dbReference type="PIRSF" id="PIRSF017292">
    <property type="entry name" value="UCP017292_Znf_CHY"/>
    <property type="match status" value="1"/>
</dbReference>
<gene>
    <name evidence="6" type="ORF">CXQ85_004489</name>
</gene>
<keyword evidence="7" id="KW-1185">Reference proteome</keyword>
<dbReference type="InterPro" id="IPR016694">
    <property type="entry name" value="UCP017292"/>
</dbReference>
<evidence type="ECO:0000256" key="2">
    <source>
        <dbReference type="ARBA" id="ARBA00022771"/>
    </source>
</evidence>
<keyword evidence="2 4" id="KW-0863">Zinc-finger</keyword>
<dbReference type="PANTHER" id="PTHR28082:SF1">
    <property type="entry name" value="HELPER OF TIM PROTEIN 13"/>
    <property type="match status" value="1"/>
</dbReference>
<dbReference type="GO" id="GO:0008270">
    <property type="term" value="F:zinc ion binding"/>
    <property type="evidence" value="ECO:0007669"/>
    <property type="project" value="UniProtKB-KW"/>
</dbReference>
<dbReference type="PANTHER" id="PTHR28082">
    <property type="entry name" value="ZINC FINGER PROTEIN"/>
    <property type="match status" value="1"/>
</dbReference>
<protein>
    <recommendedName>
        <fullName evidence="5">CHY-type domain-containing protein</fullName>
    </recommendedName>
</protein>
<accession>A0A2V1AUJ7</accession>
<evidence type="ECO:0000313" key="6">
    <source>
        <dbReference type="EMBL" id="PVH20973.1"/>
    </source>
</evidence>
<name>A0A2V1AUJ7_9ASCO</name>
<dbReference type="EMBL" id="PKFO01000004">
    <property type="protein sequence ID" value="PVH20973.1"/>
    <property type="molecule type" value="Genomic_DNA"/>
</dbReference>
<dbReference type="Pfam" id="PF05495">
    <property type="entry name" value="zf-CHY"/>
    <property type="match status" value="1"/>
</dbReference>
<proteinExistence type="predicted"/>
<evidence type="ECO:0000256" key="1">
    <source>
        <dbReference type="ARBA" id="ARBA00022723"/>
    </source>
</evidence>
<evidence type="ECO:0000259" key="5">
    <source>
        <dbReference type="PROSITE" id="PS51266"/>
    </source>
</evidence>
<evidence type="ECO:0000256" key="4">
    <source>
        <dbReference type="PROSITE-ProRule" id="PRU00601"/>
    </source>
</evidence>
<dbReference type="InterPro" id="IPR052604">
    <property type="entry name" value="Mito_Tim_assembly_helper"/>
</dbReference>
<feature type="domain" description="CHY-type" evidence="5">
    <location>
        <begin position="8"/>
        <end position="90"/>
    </location>
</feature>
<evidence type="ECO:0000256" key="3">
    <source>
        <dbReference type="ARBA" id="ARBA00022833"/>
    </source>
</evidence>
<evidence type="ECO:0000313" key="7">
    <source>
        <dbReference type="Proteomes" id="UP000244309"/>
    </source>
</evidence>
<dbReference type="RefSeq" id="XP_025341913.1">
    <property type="nucleotide sequence ID" value="XM_025488105.1"/>
</dbReference>
<keyword evidence="1" id="KW-0479">Metal-binding</keyword>